<reference evidence="1" key="1">
    <citation type="submission" date="2020-03" db="EMBL/GenBank/DDBJ databases">
        <title>Draft sequencing of Paenibacilllus sp. S3N08.</title>
        <authorList>
            <person name="Kim D.-U."/>
        </authorList>
    </citation>
    <scope>NUCLEOTIDE SEQUENCE</scope>
    <source>
        <strain evidence="1">S3N08</strain>
    </source>
</reference>
<comment type="caution">
    <text evidence="1">The sequence shown here is derived from an EMBL/GenBank/DDBJ whole genome shotgun (WGS) entry which is preliminary data.</text>
</comment>
<evidence type="ECO:0000313" key="2">
    <source>
        <dbReference type="Proteomes" id="UP001165962"/>
    </source>
</evidence>
<protein>
    <submittedName>
        <fullName evidence="1">Uncharacterized protein</fullName>
    </submittedName>
</protein>
<gene>
    <name evidence="1" type="ORF">G9U52_15135</name>
</gene>
<keyword evidence="2" id="KW-1185">Reference proteome</keyword>
<dbReference type="RefSeq" id="WP_166150960.1">
    <property type="nucleotide sequence ID" value="NZ_JAAOIW010000005.1"/>
</dbReference>
<evidence type="ECO:0000313" key="1">
    <source>
        <dbReference type="EMBL" id="NHN31172.1"/>
    </source>
</evidence>
<dbReference type="EMBL" id="JAAOIW010000005">
    <property type="protein sequence ID" value="NHN31172.1"/>
    <property type="molecule type" value="Genomic_DNA"/>
</dbReference>
<dbReference type="Proteomes" id="UP001165962">
    <property type="component" value="Unassembled WGS sequence"/>
</dbReference>
<name>A0ABX0J4W6_9BACL</name>
<proteinExistence type="predicted"/>
<sequence>MPVVAKCAQCRDDVRWGDEITVISGGDIVHDDCERDYVNARFIAARGTIGIDGDVE</sequence>
<accession>A0ABX0J4W6</accession>
<organism evidence="1 2">
    <name type="scientific">Paenibacillus agricola</name>
    <dbReference type="NCBI Taxonomy" id="2716264"/>
    <lineage>
        <taxon>Bacteria</taxon>
        <taxon>Bacillati</taxon>
        <taxon>Bacillota</taxon>
        <taxon>Bacilli</taxon>
        <taxon>Bacillales</taxon>
        <taxon>Paenibacillaceae</taxon>
        <taxon>Paenibacillus</taxon>
    </lineage>
</organism>